<sequence>MKHILASLIIFLTSVGFNFSTDITSTDYKIKTAKKKAKKFLRQQKIPGMSISVSQNGELIWSEGFGYAIRKPKTKVDPSKTLFRIASISKSITALALAKLVDDKQIDLNKSVYNYLPDYPKKAYDFTVKELGGHLAGIRHYKGNEFTINKKMSITDGIDLFKNDPLLFEPSTQFSYNTFGYVLLSEIMQKASETEFNTLVNEYIFKPLGMTNTMLDDSEINFPNKTNFYRKKRILSTSVANEYKVAGGGFLSTSEDLIKFGEEIISPSTVSKEALSQMITSQKLKSGKITGYGIGFSVECTKNNTHKYYHTGGGVGASTILLIYPKEQIVISVLTNKSGVSMDEFGEQLESIFIDSKTF</sequence>
<dbReference type="EMBL" id="QFRI01000001">
    <property type="protein sequence ID" value="PWH83226.1"/>
    <property type="molecule type" value="Genomic_DNA"/>
</dbReference>
<dbReference type="SUPFAM" id="SSF56601">
    <property type="entry name" value="beta-lactamase/transpeptidase-like"/>
    <property type="match status" value="1"/>
</dbReference>
<evidence type="ECO:0000259" key="1">
    <source>
        <dbReference type="Pfam" id="PF00144"/>
    </source>
</evidence>
<dbReference type="Proteomes" id="UP000245375">
    <property type="component" value="Unassembled WGS sequence"/>
</dbReference>
<dbReference type="GO" id="GO:0006508">
    <property type="term" value="P:proteolysis"/>
    <property type="evidence" value="ECO:0007669"/>
    <property type="project" value="TreeGrafter"/>
</dbReference>
<comment type="caution">
    <text evidence="2">The sequence shown here is derived from an EMBL/GenBank/DDBJ whole genome shotgun (WGS) entry which is preliminary data.</text>
</comment>
<dbReference type="GO" id="GO:0019216">
    <property type="term" value="P:regulation of lipid metabolic process"/>
    <property type="evidence" value="ECO:0007669"/>
    <property type="project" value="TreeGrafter"/>
</dbReference>
<dbReference type="InterPro" id="IPR052794">
    <property type="entry name" value="Mito_Ser_Protease_LACTB"/>
</dbReference>
<dbReference type="AlphaFoldDB" id="A0A2U2X608"/>
<reference evidence="2 3" key="2">
    <citation type="submission" date="2018-05" db="EMBL/GenBank/DDBJ databases">
        <title>Algibacter marinivivus sp. nov., isolated from sample around a algae.</title>
        <authorList>
            <person name="Zhong X."/>
        </authorList>
    </citation>
    <scope>NUCLEOTIDE SEQUENCE [LARGE SCALE GENOMIC DNA]</scope>
    <source>
        <strain evidence="2 3">ZY111</strain>
    </source>
</reference>
<protein>
    <submittedName>
        <fullName evidence="2">Serine hydrolase</fullName>
    </submittedName>
</protein>
<reference evidence="3" key="1">
    <citation type="submission" date="2018-05" db="EMBL/GenBank/DDBJ databases">
        <title>Algibacter marinivivus sp. nov., isolated from sample around a algae.</title>
        <authorList>
            <person name="Lu D."/>
        </authorList>
    </citation>
    <scope>NUCLEOTIDE SEQUENCE [LARGE SCALE GENOMIC DNA]</scope>
    <source>
        <strain evidence="3">ZY111</strain>
    </source>
</reference>
<evidence type="ECO:0000313" key="3">
    <source>
        <dbReference type="Proteomes" id="UP000245375"/>
    </source>
</evidence>
<dbReference type="RefSeq" id="WP_109351250.1">
    <property type="nucleotide sequence ID" value="NZ_QFRI01000001.1"/>
</dbReference>
<keyword evidence="3" id="KW-1185">Reference proteome</keyword>
<dbReference type="PANTHER" id="PTHR46520">
    <property type="entry name" value="SERINE BETA-LACTAMASE-LIKE PROTEIN LACTB, MITOCHONDRIAL"/>
    <property type="match status" value="1"/>
</dbReference>
<dbReference type="OrthoDB" id="9793489at2"/>
<gene>
    <name evidence="2" type="ORF">DIS18_01345</name>
</gene>
<dbReference type="Pfam" id="PF00144">
    <property type="entry name" value="Beta-lactamase"/>
    <property type="match status" value="1"/>
</dbReference>
<accession>A0A2U2X608</accession>
<evidence type="ECO:0000313" key="2">
    <source>
        <dbReference type="EMBL" id="PWH83226.1"/>
    </source>
</evidence>
<dbReference type="PANTHER" id="PTHR46520:SF1">
    <property type="entry name" value="SERINE BETA-LACTAMASE-LIKE PROTEIN LACTB, MITOCHONDRIAL"/>
    <property type="match status" value="1"/>
</dbReference>
<dbReference type="Gene3D" id="3.40.710.10">
    <property type="entry name" value="DD-peptidase/beta-lactamase superfamily"/>
    <property type="match status" value="1"/>
</dbReference>
<dbReference type="InterPro" id="IPR001466">
    <property type="entry name" value="Beta-lactam-related"/>
</dbReference>
<name>A0A2U2X608_9FLAO</name>
<dbReference type="InterPro" id="IPR012338">
    <property type="entry name" value="Beta-lactam/transpept-like"/>
</dbReference>
<keyword evidence="2" id="KW-0378">Hydrolase</keyword>
<proteinExistence type="predicted"/>
<dbReference type="GO" id="GO:0008233">
    <property type="term" value="F:peptidase activity"/>
    <property type="evidence" value="ECO:0007669"/>
    <property type="project" value="TreeGrafter"/>
</dbReference>
<feature type="domain" description="Beta-lactamase-related" evidence="1">
    <location>
        <begin position="35"/>
        <end position="340"/>
    </location>
</feature>
<organism evidence="2 3">
    <name type="scientific">Algibacter marinivivus</name>
    <dbReference type="NCBI Taxonomy" id="2100723"/>
    <lineage>
        <taxon>Bacteria</taxon>
        <taxon>Pseudomonadati</taxon>
        <taxon>Bacteroidota</taxon>
        <taxon>Flavobacteriia</taxon>
        <taxon>Flavobacteriales</taxon>
        <taxon>Flavobacteriaceae</taxon>
        <taxon>Algibacter</taxon>
    </lineage>
</organism>